<dbReference type="AlphaFoldDB" id="A0A6J5VIP0"/>
<organism evidence="1 2">
    <name type="scientific">Prunus armeniaca</name>
    <name type="common">Apricot</name>
    <name type="synonym">Armeniaca vulgaris</name>
    <dbReference type="NCBI Taxonomy" id="36596"/>
    <lineage>
        <taxon>Eukaryota</taxon>
        <taxon>Viridiplantae</taxon>
        <taxon>Streptophyta</taxon>
        <taxon>Embryophyta</taxon>
        <taxon>Tracheophyta</taxon>
        <taxon>Spermatophyta</taxon>
        <taxon>Magnoliopsida</taxon>
        <taxon>eudicotyledons</taxon>
        <taxon>Gunneridae</taxon>
        <taxon>Pentapetalae</taxon>
        <taxon>rosids</taxon>
        <taxon>fabids</taxon>
        <taxon>Rosales</taxon>
        <taxon>Rosaceae</taxon>
        <taxon>Amygdaloideae</taxon>
        <taxon>Amygdaleae</taxon>
        <taxon>Prunus</taxon>
    </lineage>
</organism>
<reference evidence="1 2" key="1">
    <citation type="submission" date="2020-05" db="EMBL/GenBank/DDBJ databases">
        <authorList>
            <person name="Campoy J."/>
            <person name="Schneeberger K."/>
            <person name="Spophaly S."/>
        </authorList>
    </citation>
    <scope>NUCLEOTIDE SEQUENCE [LARGE SCALE GENOMIC DNA]</scope>
    <source>
        <strain evidence="1">PruArmRojPasFocal</strain>
    </source>
</reference>
<sequence length="148" mass="16356">MGRSLSPILRRELENLDKDADSRRSAMKALKSYVKELDSKAIPMFLAQVSQTKETGSLSGECTISLYEVLARVHGVKIVPLINSIMATIIKTLASSAGSFPLQQACSRWSQLLLDMGLTQPPLKTRKGTLFIHSAILCRILSWVLKRA</sequence>
<name>A0A6J5VIP0_PRUAR</name>
<dbReference type="InterPro" id="IPR033337">
    <property type="entry name" value="TORTIFOLIA1/SINE1-2"/>
</dbReference>
<accession>A0A6J5VIP0</accession>
<dbReference type="GO" id="GO:0008017">
    <property type="term" value="F:microtubule binding"/>
    <property type="evidence" value="ECO:0007669"/>
    <property type="project" value="InterPro"/>
</dbReference>
<proteinExistence type="predicted"/>
<dbReference type="PANTHER" id="PTHR31355:SF4">
    <property type="entry name" value="TOG DOMAIN-CONTAINING PROTEIN"/>
    <property type="match status" value="1"/>
</dbReference>
<dbReference type="PANTHER" id="PTHR31355">
    <property type="entry name" value="MICROTUBULE-ASSOCIATED PROTEIN TORTIFOLIA1"/>
    <property type="match status" value="1"/>
</dbReference>
<dbReference type="GO" id="GO:0005874">
    <property type="term" value="C:microtubule"/>
    <property type="evidence" value="ECO:0007669"/>
    <property type="project" value="InterPro"/>
</dbReference>
<dbReference type="EMBL" id="CAEKDK010000007">
    <property type="protein sequence ID" value="CAB4285778.1"/>
    <property type="molecule type" value="Genomic_DNA"/>
</dbReference>
<evidence type="ECO:0000313" key="2">
    <source>
        <dbReference type="Proteomes" id="UP000507222"/>
    </source>
</evidence>
<evidence type="ECO:0000313" key="1">
    <source>
        <dbReference type="EMBL" id="CAB4285778.1"/>
    </source>
</evidence>
<gene>
    <name evidence="1" type="ORF">CURHAP_LOCUS41687</name>
</gene>
<dbReference type="Proteomes" id="UP000507222">
    <property type="component" value="Unassembled WGS sequence"/>
</dbReference>
<protein>
    <submittedName>
        <fullName evidence="1">Uncharacterized protein</fullName>
    </submittedName>
</protein>